<evidence type="ECO:0000313" key="9">
    <source>
        <dbReference type="Proteomes" id="UP000641152"/>
    </source>
</evidence>
<feature type="transmembrane region" description="Helical" evidence="6">
    <location>
        <begin position="188"/>
        <end position="210"/>
    </location>
</feature>
<dbReference type="Pfam" id="PF00528">
    <property type="entry name" value="BPD_transp_1"/>
    <property type="match status" value="1"/>
</dbReference>
<comment type="subcellular location">
    <subcellularLocation>
        <location evidence="1 6">Cell membrane</location>
        <topology evidence="1 6">Multi-pass membrane protein</topology>
    </subcellularLocation>
</comment>
<reference evidence="8 9" key="1">
    <citation type="submission" date="2020-09" db="EMBL/GenBank/DDBJ databases">
        <title>Methylomonas albis sp. nov. and Methylomonas fluvii sp. nov.: Two cold-adapted methanotrophs from the River Elbe and an amended description of Methylovulum psychrotolerans strain Eb1.</title>
        <authorList>
            <person name="Bussmann I.K."/>
            <person name="Klings K.-W."/>
            <person name="Warnstedt J."/>
            <person name="Hoppert M."/>
            <person name="Saborowski A."/>
            <person name="Horn F."/>
            <person name="Liebner S."/>
        </authorList>
    </citation>
    <scope>NUCLEOTIDE SEQUENCE [LARGE SCALE GENOMIC DNA]</scope>
    <source>
        <strain evidence="8 9">EbB</strain>
    </source>
</reference>
<evidence type="ECO:0000256" key="3">
    <source>
        <dbReference type="ARBA" id="ARBA00022970"/>
    </source>
</evidence>
<dbReference type="RefSeq" id="WP_192396040.1">
    <property type="nucleotide sequence ID" value="NZ_CAJHIU010000003.1"/>
</dbReference>
<evidence type="ECO:0000259" key="7">
    <source>
        <dbReference type="PROSITE" id="PS50928"/>
    </source>
</evidence>
<dbReference type="CDD" id="cd06261">
    <property type="entry name" value="TM_PBP2"/>
    <property type="match status" value="1"/>
</dbReference>
<feature type="transmembrane region" description="Helical" evidence="6">
    <location>
        <begin position="87"/>
        <end position="107"/>
    </location>
</feature>
<comment type="caution">
    <text evidence="8">The sequence shown here is derived from an EMBL/GenBank/DDBJ whole genome shotgun (WGS) entry which is preliminary data.</text>
</comment>
<evidence type="ECO:0000256" key="1">
    <source>
        <dbReference type="ARBA" id="ARBA00004651"/>
    </source>
</evidence>
<name>A0ABR9DN88_9GAMM</name>
<keyword evidence="9" id="KW-1185">Reference proteome</keyword>
<evidence type="ECO:0000313" key="8">
    <source>
        <dbReference type="EMBL" id="MBD9363352.1"/>
    </source>
</evidence>
<protein>
    <submittedName>
        <fullName evidence="8">ABC transporter permease subunit</fullName>
    </submittedName>
</protein>
<dbReference type="InterPro" id="IPR000515">
    <property type="entry name" value="MetI-like"/>
</dbReference>
<proteinExistence type="inferred from homology"/>
<dbReference type="PROSITE" id="PS50928">
    <property type="entry name" value="ABC_TM1"/>
    <property type="match status" value="1"/>
</dbReference>
<dbReference type="Gene3D" id="1.10.3720.10">
    <property type="entry name" value="MetI-like"/>
    <property type="match status" value="1"/>
</dbReference>
<feature type="domain" description="ABC transmembrane type-1" evidence="7">
    <location>
        <begin position="18"/>
        <end position="207"/>
    </location>
</feature>
<evidence type="ECO:0000256" key="5">
    <source>
        <dbReference type="ARBA" id="ARBA00023136"/>
    </source>
</evidence>
<keyword evidence="3" id="KW-0029">Amino-acid transport</keyword>
<feature type="transmembrane region" description="Helical" evidence="6">
    <location>
        <begin position="145"/>
        <end position="168"/>
    </location>
</feature>
<feature type="transmembrane region" description="Helical" evidence="6">
    <location>
        <begin position="24"/>
        <end position="43"/>
    </location>
</feature>
<keyword evidence="6" id="KW-0813">Transport</keyword>
<dbReference type="SUPFAM" id="SSF161098">
    <property type="entry name" value="MetI-like"/>
    <property type="match status" value="1"/>
</dbReference>
<dbReference type="Proteomes" id="UP000641152">
    <property type="component" value="Unassembled WGS sequence"/>
</dbReference>
<comment type="similarity">
    <text evidence="6">Belongs to the binding-protein-dependent transport system permease family.</text>
</comment>
<evidence type="ECO:0000256" key="6">
    <source>
        <dbReference type="RuleBase" id="RU363032"/>
    </source>
</evidence>
<feature type="transmembrane region" description="Helical" evidence="6">
    <location>
        <begin position="50"/>
        <end position="75"/>
    </location>
</feature>
<sequence>MGIFQIIIDYQEAFLKGLWVTVKLSAIIWSVGIFLGGLLGVIAARAPATVGLFVSIGAFFLSGLPILVLLFWLHYPLQATLEIVIEPFITAAFALSIVNTFGVAQVVRDASIDFPQQYILAAKVTGLTSRQALFHIKLPILLRQLIPILLNLQVVMFQSTLFASLISVEEIFRVAQRINSMIYKPVEIYSALGIFFLLICLPLNGLALWLRWKYTRNISET</sequence>
<dbReference type="EMBL" id="JACXST010000003">
    <property type="protein sequence ID" value="MBD9363352.1"/>
    <property type="molecule type" value="Genomic_DNA"/>
</dbReference>
<organism evidence="8 9">
    <name type="scientific">Methylomonas fluvii</name>
    <dbReference type="NCBI Taxonomy" id="1854564"/>
    <lineage>
        <taxon>Bacteria</taxon>
        <taxon>Pseudomonadati</taxon>
        <taxon>Pseudomonadota</taxon>
        <taxon>Gammaproteobacteria</taxon>
        <taxon>Methylococcales</taxon>
        <taxon>Methylococcaceae</taxon>
        <taxon>Methylomonas</taxon>
    </lineage>
</organism>
<accession>A0ABR9DN88</accession>
<dbReference type="InterPro" id="IPR035906">
    <property type="entry name" value="MetI-like_sf"/>
</dbReference>
<gene>
    <name evidence="8" type="ORF">EBB_23300</name>
</gene>
<evidence type="ECO:0000256" key="2">
    <source>
        <dbReference type="ARBA" id="ARBA00022692"/>
    </source>
</evidence>
<keyword evidence="4 6" id="KW-1133">Transmembrane helix</keyword>
<dbReference type="PANTHER" id="PTHR30614">
    <property type="entry name" value="MEMBRANE COMPONENT OF AMINO ACID ABC TRANSPORTER"/>
    <property type="match status" value="1"/>
</dbReference>
<dbReference type="InterPro" id="IPR043429">
    <property type="entry name" value="ArtM/GltK/GlnP/TcyL/YhdX-like"/>
</dbReference>
<evidence type="ECO:0000256" key="4">
    <source>
        <dbReference type="ARBA" id="ARBA00022989"/>
    </source>
</evidence>
<keyword evidence="2 6" id="KW-0812">Transmembrane</keyword>
<dbReference type="PANTHER" id="PTHR30614:SF0">
    <property type="entry name" value="L-CYSTINE TRANSPORT SYSTEM PERMEASE PROTEIN TCYL"/>
    <property type="match status" value="1"/>
</dbReference>
<keyword evidence="5 6" id="KW-0472">Membrane</keyword>